<proteinExistence type="predicted"/>
<sequence>MRKLLSVQEIKNSDWPGILQKSLGDNLVSAFVHGDCLMEGHDAINNPWTVSFILKDNSVNSLKKLQELLPKAQKENIEFLYFFTQDEINDSEDVFPLEFLHLANRNQAIAGNDPLKDYAPNISCLRLECERELRGLMIHLRQAYIHLKENRSSDGFFMQATNTILPIMYGVFYLKFRNYPASHDEIFRSFPGISIPERSKNVDQFVQKVDDYINAVTRIIDEVDKLDV</sequence>
<organism evidence="1">
    <name type="scientific">uncultured bacterium fosmid pJB95A1</name>
    <dbReference type="NCBI Taxonomy" id="1478075"/>
    <lineage>
        <taxon>Bacteria</taxon>
        <taxon>environmental samples</taxon>
    </lineage>
</organism>
<accession>A0A0H3UA57</accession>
<dbReference type="AlphaFoldDB" id="A0A0H3UA57"/>
<evidence type="ECO:0000313" key="1">
    <source>
        <dbReference type="EMBL" id="AIF26823.1"/>
    </source>
</evidence>
<reference evidence="1" key="1">
    <citation type="submission" date="2013-08" db="EMBL/GenBank/DDBJ databases">
        <title>Comparison of modified E. coli strains.</title>
        <authorList>
            <person name="Juergensen J."/>
            <person name="Bonge A."/>
            <person name="Streit W.R."/>
        </authorList>
    </citation>
    <scope>NUCLEOTIDE SEQUENCE</scope>
</reference>
<name>A0A0H3UA57_9BACT</name>
<protein>
    <submittedName>
        <fullName evidence="1">Uncharacterized protein</fullName>
    </submittedName>
</protein>
<dbReference type="EMBL" id="KF540247">
    <property type="protein sequence ID" value="AIF26823.1"/>
    <property type="molecule type" value="Genomic_DNA"/>
</dbReference>